<evidence type="ECO:0000256" key="3">
    <source>
        <dbReference type="ARBA" id="ARBA00007739"/>
    </source>
</evidence>
<proteinExistence type="inferred from homology"/>
<evidence type="ECO:0000313" key="15">
    <source>
        <dbReference type="EMBL" id="MFC2925186.1"/>
    </source>
</evidence>
<comment type="catalytic activity">
    <reaction evidence="11">
        <text>[GlcNAc-(1-&gt;4)-Mur2Ac(oyl-L-Ala-gamma-D-Glu-L-Lys-D-Ala-D-Ala)](n)-di-trans,octa-cis-undecaprenyl diphosphate + beta-D-GlcNAc-(1-&gt;4)-Mur2Ac(oyl-L-Ala-gamma-D-Glu-L-Lys-D-Ala-D-Ala)-di-trans,octa-cis-undecaprenyl diphosphate = [GlcNAc-(1-&gt;4)-Mur2Ac(oyl-L-Ala-gamma-D-Glu-L-Lys-D-Ala-D-Ala)](n+1)-di-trans,octa-cis-undecaprenyl diphosphate + di-trans,octa-cis-undecaprenyl diphosphate + H(+)</text>
        <dbReference type="Rhea" id="RHEA:23708"/>
        <dbReference type="Rhea" id="RHEA-COMP:9602"/>
        <dbReference type="Rhea" id="RHEA-COMP:9603"/>
        <dbReference type="ChEBI" id="CHEBI:15378"/>
        <dbReference type="ChEBI" id="CHEBI:58405"/>
        <dbReference type="ChEBI" id="CHEBI:60033"/>
        <dbReference type="ChEBI" id="CHEBI:78435"/>
        <dbReference type="EC" id="2.4.99.28"/>
    </reaction>
</comment>
<dbReference type="EMBL" id="JBHRSV010000001">
    <property type="protein sequence ID" value="MFC2925186.1"/>
    <property type="molecule type" value="Genomic_DNA"/>
</dbReference>
<comment type="caution">
    <text evidence="15">The sequence shown here is derived from an EMBL/GenBank/DDBJ whole genome shotgun (WGS) entry which is preliminary data.</text>
</comment>
<evidence type="ECO:0000256" key="12">
    <source>
        <dbReference type="SAM" id="Phobius"/>
    </source>
</evidence>
<comment type="similarity">
    <text evidence="2">In the C-terminal section; belongs to the transpeptidase family.</text>
</comment>
<evidence type="ECO:0000313" key="16">
    <source>
        <dbReference type="Proteomes" id="UP001595379"/>
    </source>
</evidence>
<organism evidence="15 16">
    <name type="scientific">Hyphobacterium vulgare</name>
    <dbReference type="NCBI Taxonomy" id="1736751"/>
    <lineage>
        <taxon>Bacteria</taxon>
        <taxon>Pseudomonadati</taxon>
        <taxon>Pseudomonadota</taxon>
        <taxon>Alphaproteobacteria</taxon>
        <taxon>Maricaulales</taxon>
        <taxon>Maricaulaceae</taxon>
        <taxon>Hyphobacterium</taxon>
    </lineage>
</organism>
<keyword evidence="9" id="KW-0511">Multifunctional enzyme</keyword>
<keyword evidence="16" id="KW-1185">Reference proteome</keyword>
<keyword evidence="12" id="KW-1133">Transmembrane helix</keyword>
<keyword evidence="8" id="KW-0378">Hydrolase</keyword>
<dbReference type="SUPFAM" id="SSF56601">
    <property type="entry name" value="beta-lactamase/transpeptidase-like"/>
    <property type="match status" value="1"/>
</dbReference>
<comment type="similarity">
    <text evidence="3">In the N-terminal section; belongs to the glycosyltransferase 51 family.</text>
</comment>
<dbReference type="InterPro" id="IPR001264">
    <property type="entry name" value="Glyco_trans_51"/>
</dbReference>
<dbReference type="NCBIfam" id="TIGR02074">
    <property type="entry name" value="PBP_1a_fam"/>
    <property type="match status" value="1"/>
</dbReference>
<dbReference type="Gene3D" id="1.10.3810.10">
    <property type="entry name" value="Biosynthetic peptidoglycan transglycosylase-like"/>
    <property type="match status" value="1"/>
</dbReference>
<gene>
    <name evidence="15" type="ORF">ACFOOR_03610</name>
</gene>
<feature type="domain" description="Penicillin-binding protein transpeptidase" evidence="13">
    <location>
        <begin position="344"/>
        <end position="604"/>
    </location>
</feature>
<evidence type="ECO:0000256" key="10">
    <source>
        <dbReference type="ARBA" id="ARBA00044770"/>
    </source>
</evidence>
<keyword evidence="12" id="KW-0472">Membrane</keyword>
<dbReference type="RefSeq" id="WP_343164063.1">
    <property type="nucleotide sequence ID" value="NZ_JBHRSV010000001.1"/>
</dbReference>
<evidence type="ECO:0000256" key="11">
    <source>
        <dbReference type="ARBA" id="ARBA00049902"/>
    </source>
</evidence>
<comment type="pathway">
    <text evidence="1">Cell wall biogenesis; peptidoglycan biosynthesis.</text>
</comment>
<keyword evidence="12" id="KW-0812">Transmembrane</keyword>
<name>A0ABV6ZUR1_9PROT</name>
<dbReference type="SUPFAM" id="SSF53955">
    <property type="entry name" value="Lysozyme-like"/>
    <property type="match status" value="1"/>
</dbReference>
<dbReference type="Gene3D" id="3.40.710.10">
    <property type="entry name" value="DD-peptidase/beta-lactamase superfamily"/>
    <property type="match status" value="1"/>
</dbReference>
<evidence type="ECO:0000256" key="6">
    <source>
        <dbReference type="ARBA" id="ARBA00022676"/>
    </source>
</evidence>
<protein>
    <recommendedName>
        <fullName evidence="10">peptidoglycan glycosyltransferase</fullName>
        <ecNumber evidence="10">2.4.99.28</ecNumber>
    </recommendedName>
</protein>
<keyword evidence="6 15" id="KW-0328">Glycosyltransferase</keyword>
<dbReference type="EC" id="2.4.99.28" evidence="10"/>
<keyword evidence="7 15" id="KW-0808">Transferase</keyword>
<dbReference type="Pfam" id="PF00905">
    <property type="entry name" value="Transpeptidase"/>
    <property type="match status" value="1"/>
</dbReference>
<reference evidence="16" key="1">
    <citation type="journal article" date="2019" name="Int. J. Syst. Evol. Microbiol.">
        <title>The Global Catalogue of Microorganisms (GCM) 10K type strain sequencing project: providing services to taxonomists for standard genome sequencing and annotation.</title>
        <authorList>
            <consortium name="The Broad Institute Genomics Platform"/>
            <consortium name="The Broad Institute Genome Sequencing Center for Infectious Disease"/>
            <person name="Wu L."/>
            <person name="Ma J."/>
        </authorList>
    </citation>
    <scope>NUCLEOTIDE SEQUENCE [LARGE SCALE GENOMIC DNA]</scope>
    <source>
        <strain evidence="16">KCTC 52487</strain>
    </source>
</reference>
<evidence type="ECO:0000256" key="8">
    <source>
        <dbReference type="ARBA" id="ARBA00022801"/>
    </source>
</evidence>
<dbReference type="InterPro" id="IPR036950">
    <property type="entry name" value="PBP_transglycosylase"/>
</dbReference>
<feature type="domain" description="Glycosyl transferase family 51" evidence="14">
    <location>
        <begin position="84"/>
        <end position="249"/>
    </location>
</feature>
<evidence type="ECO:0000256" key="5">
    <source>
        <dbReference type="ARBA" id="ARBA00022670"/>
    </source>
</evidence>
<sequence length="650" mass="71121">MPPFRADLLQRDAEHRDRRAWYITGGIAAAIILMGVLSGVFWRWAFHDLPALPEDAAALWSARREASITLLDRNGEILDIRGPRYAPPVRADELPPHVLQAFLAIEDRRFFRHHGVDLRATVRAVLANMRAGGSVQGGSTITMQLVKNLLLTPERSIRRKVQEMRLAWALERQLTKTEILELYLNRIYLGAGAYGLEAAARRYFNKSAADLTLAEAAMIAGLPQAPSRLDPLGNLPAARDRAAEVLFAMEAAGFITETQRHAALLDPATPVRTRDEDAPSPEIFGYAFDYAIQLVREELPGAPNDLVIRTTIDPDLQADAHSAVHELLEAEGEAERAGQAALVALTPDGAIRAMVGGRDYGDSQFNRAVQARRQPGSSFKPIVFAAAIEAGLSPFTAYTDEPIDLDGWSPRNFGGSYRGRVTMREALRRSINTVAAQIADEIGIDRVVDMGHRLGIESELPELPAVSLGTAEVTLLELAGAYATFANDGVRREPFLIMQVTDTRGHTLYEHVDSDGERAIEAEVAQTMTGLLQDVVLQGTGTAARMGERPVAGKTGTSQSFRDAWFMGYTADFVAGVWVGNDDDTPTADVTGGSLPARIWNRFMTAASEGLPIRPLNAPPPRDLTEREERQIAFYASLSRAFEAEAERIP</sequence>
<evidence type="ECO:0000256" key="4">
    <source>
        <dbReference type="ARBA" id="ARBA00022645"/>
    </source>
</evidence>
<evidence type="ECO:0000256" key="2">
    <source>
        <dbReference type="ARBA" id="ARBA00007090"/>
    </source>
</evidence>
<accession>A0ABV6ZUR1</accession>
<dbReference type="PANTHER" id="PTHR32282">
    <property type="entry name" value="BINDING PROTEIN TRANSPEPTIDASE, PUTATIVE-RELATED"/>
    <property type="match status" value="1"/>
</dbReference>
<dbReference type="InterPro" id="IPR012338">
    <property type="entry name" value="Beta-lactam/transpept-like"/>
</dbReference>
<evidence type="ECO:0000259" key="13">
    <source>
        <dbReference type="Pfam" id="PF00905"/>
    </source>
</evidence>
<feature type="transmembrane region" description="Helical" evidence="12">
    <location>
        <begin position="21"/>
        <end position="44"/>
    </location>
</feature>
<evidence type="ECO:0000256" key="9">
    <source>
        <dbReference type="ARBA" id="ARBA00023268"/>
    </source>
</evidence>
<dbReference type="GO" id="GO:0016757">
    <property type="term" value="F:glycosyltransferase activity"/>
    <property type="evidence" value="ECO:0007669"/>
    <property type="project" value="UniProtKB-KW"/>
</dbReference>
<evidence type="ECO:0000256" key="7">
    <source>
        <dbReference type="ARBA" id="ARBA00022679"/>
    </source>
</evidence>
<dbReference type="InterPro" id="IPR023346">
    <property type="entry name" value="Lysozyme-like_dom_sf"/>
</dbReference>
<keyword evidence="4" id="KW-0121">Carboxypeptidase</keyword>
<dbReference type="Proteomes" id="UP001595379">
    <property type="component" value="Unassembled WGS sequence"/>
</dbReference>
<dbReference type="InterPro" id="IPR001460">
    <property type="entry name" value="PCN-bd_Tpept"/>
</dbReference>
<dbReference type="PANTHER" id="PTHR32282:SF33">
    <property type="entry name" value="PEPTIDOGLYCAN GLYCOSYLTRANSFERASE"/>
    <property type="match status" value="1"/>
</dbReference>
<evidence type="ECO:0000256" key="1">
    <source>
        <dbReference type="ARBA" id="ARBA00004752"/>
    </source>
</evidence>
<keyword evidence="5" id="KW-0645">Protease</keyword>
<dbReference type="InterPro" id="IPR050396">
    <property type="entry name" value="Glycosyltr_51/Transpeptidase"/>
</dbReference>
<evidence type="ECO:0000259" key="14">
    <source>
        <dbReference type="Pfam" id="PF00912"/>
    </source>
</evidence>
<dbReference type="Pfam" id="PF00912">
    <property type="entry name" value="Transgly"/>
    <property type="match status" value="1"/>
</dbReference>